<name>A0A6N9I3A8_9LACO</name>
<dbReference type="GO" id="GO:0016491">
    <property type="term" value="F:oxidoreductase activity"/>
    <property type="evidence" value="ECO:0007669"/>
    <property type="project" value="UniProtKB-KW"/>
</dbReference>
<dbReference type="Pfam" id="PF07992">
    <property type="entry name" value="Pyr_redox_2"/>
    <property type="match status" value="1"/>
</dbReference>
<dbReference type="EMBL" id="WEZQ01000014">
    <property type="protein sequence ID" value="MYV17445.1"/>
    <property type="molecule type" value="Genomic_DNA"/>
</dbReference>
<dbReference type="RefSeq" id="WP_161003832.1">
    <property type="nucleotide sequence ID" value="NZ_WEZQ01000014.1"/>
</dbReference>
<evidence type="ECO:0000259" key="5">
    <source>
        <dbReference type="Pfam" id="PF07992"/>
    </source>
</evidence>
<evidence type="ECO:0000256" key="4">
    <source>
        <dbReference type="ARBA" id="ARBA00023002"/>
    </source>
</evidence>
<dbReference type="Gene3D" id="3.50.50.60">
    <property type="entry name" value="FAD/NAD(P)-binding domain"/>
    <property type="match status" value="2"/>
</dbReference>
<dbReference type="OrthoDB" id="9806179at2"/>
<evidence type="ECO:0000256" key="2">
    <source>
        <dbReference type="ARBA" id="ARBA00011738"/>
    </source>
</evidence>
<dbReference type="InterPro" id="IPR023753">
    <property type="entry name" value="FAD/NAD-binding_dom"/>
</dbReference>
<comment type="caution">
    <text evidence="6">The sequence shown here is derived from an EMBL/GenBank/DDBJ whole genome shotgun (WGS) entry which is preliminary data.</text>
</comment>
<protein>
    <submittedName>
        <fullName evidence="6">FAD-dependent oxidoreductase</fullName>
    </submittedName>
</protein>
<comment type="subunit">
    <text evidence="2">Homodimer.</text>
</comment>
<accession>A0A6N9I3A8</accession>
<dbReference type="PANTHER" id="PTHR48105">
    <property type="entry name" value="THIOREDOXIN REDUCTASE 1-RELATED-RELATED"/>
    <property type="match status" value="1"/>
</dbReference>
<sequence>MSDEEYDLIIVGGGPGGMTAAIYAGRAELKTLLIEKGSFGGQITDSLDVENFPGSPHLSGQALMDRFKEHVTQSDSVSLLTTRVSGIEAAANHRQIVHTRRRGDYTARAVILDVGAKPRQLGIPGEAEFSGNGVSYCATCDAEFFRNQHVFVLGAGNQAIENAILLTKCASKVSVAVMHDEGILDCNEVDRREAMANNKIEFIWNSTLASINGEDSVTSVTVRNILTGQEHDVDATGVFSFVGMVPQTDFLPDTLGKDVHGYIKVNRNQATNVAGVYAVGDCTDTPLRQVVTASGNGAVAEVNVERYLKETAQLEKIMADTSGNEAVMFYSPYDDESVKRLEHIEALLTPRYKVNLDDITSQSLLYHQLNIGSNFAVALYQQGHLKQVVDLTQDSAESKLSPVHQ</sequence>
<proteinExistence type="predicted"/>
<organism evidence="6 7">
    <name type="scientific">Furfurilactobacillus milii</name>
    <dbReference type="NCBI Taxonomy" id="2888272"/>
    <lineage>
        <taxon>Bacteria</taxon>
        <taxon>Bacillati</taxon>
        <taxon>Bacillota</taxon>
        <taxon>Bacilli</taxon>
        <taxon>Lactobacillales</taxon>
        <taxon>Lactobacillaceae</taxon>
        <taxon>Furfurilactobacillus</taxon>
    </lineage>
</organism>
<evidence type="ECO:0000313" key="6">
    <source>
        <dbReference type="EMBL" id="MYV17445.1"/>
    </source>
</evidence>
<dbReference type="SUPFAM" id="SSF51905">
    <property type="entry name" value="FAD/NAD(P)-binding domain"/>
    <property type="match status" value="1"/>
</dbReference>
<keyword evidence="4" id="KW-0560">Oxidoreductase</keyword>
<evidence type="ECO:0000256" key="3">
    <source>
        <dbReference type="ARBA" id="ARBA00022630"/>
    </source>
</evidence>
<gene>
    <name evidence="6" type="ORF">GB993_08000</name>
</gene>
<dbReference type="InterPro" id="IPR036188">
    <property type="entry name" value="FAD/NAD-bd_sf"/>
</dbReference>
<evidence type="ECO:0000313" key="7">
    <source>
        <dbReference type="Proteomes" id="UP000449209"/>
    </source>
</evidence>
<dbReference type="AlphaFoldDB" id="A0A6N9I3A8"/>
<dbReference type="InterPro" id="IPR050097">
    <property type="entry name" value="Ferredoxin-NADP_redctase_2"/>
</dbReference>
<dbReference type="PRINTS" id="PR00469">
    <property type="entry name" value="PNDRDTASEII"/>
</dbReference>
<comment type="cofactor">
    <cofactor evidence="1">
        <name>FAD</name>
        <dbReference type="ChEBI" id="CHEBI:57692"/>
    </cofactor>
</comment>
<dbReference type="Proteomes" id="UP000449209">
    <property type="component" value="Unassembled WGS sequence"/>
</dbReference>
<reference evidence="6 7" key="1">
    <citation type="journal article" date="2019" name="Appl. Environ. Microbiol.">
        <title>Genetic determinants of hydroxycinnamic acid metabolism in heterofermentative lactobacilli.</title>
        <authorList>
            <person name="Gaur G."/>
            <person name="Oh J.H."/>
            <person name="Filannino P."/>
            <person name="Gobbetti M."/>
            <person name="van Pijkeren J.P."/>
            <person name="Ganzle M.G."/>
        </authorList>
    </citation>
    <scope>NUCLEOTIDE SEQUENCE [LARGE SCALE GENOMIC DNA]</scope>
    <source>
        <strain evidence="6 7">C5</strain>
    </source>
</reference>
<dbReference type="PRINTS" id="PR00368">
    <property type="entry name" value="FADPNR"/>
</dbReference>
<evidence type="ECO:0000256" key="1">
    <source>
        <dbReference type="ARBA" id="ARBA00001974"/>
    </source>
</evidence>
<feature type="domain" description="FAD/NAD(P)-binding" evidence="5">
    <location>
        <begin position="6"/>
        <end position="297"/>
    </location>
</feature>
<keyword evidence="3" id="KW-0285">Flavoprotein</keyword>